<dbReference type="GO" id="GO:0005544">
    <property type="term" value="F:calcium-dependent phospholipid binding"/>
    <property type="evidence" value="ECO:0007669"/>
    <property type="project" value="InterPro"/>
</dbReference>
<protein>
    <submittedName>
        <fullName evidence="4">Annexin B11 (Trinotate prediction)</fullName>
    </submittedName>
</protein>
<proteinExistence type="inferred from homology"/>
<dbReference type="GO" id="GO:0005509">
    <property type="term" value="F:calcium ion binding"/>
    <property type="evidence" value="ECO:0007669"/>
    <property type="project" value="InterPro"/>
</dbReference>
<dbReference type="EMBL" id="GHBP01004205">
    <property type="protein sequence ID" value="NDJ93598.1"/>
    <property type="molecule type" value="Transcribed_RNA"/>
</dbReference>
<dbReference type="InterPro" id="IPR037104">
    <property type="entry name" value="Annexin_sf"/>
</dbReference>
<dbReference type="AlphaFoldDB" id="A0A6G3MHS2"/>
<dbReference type="GO" id="GO:0001786">
    <property type="term" value="F:phosphatidylserine binding"/>
    <property type="evidence" value="ECO:0007669"/>
    <property type="project" value="TreeGrafter"/>
</dbReference>
<dbReference type="InterPro" id="IPR018502">
    <property type="entry name" value="Annexin_repeat"/>
</dbReference>
<keyword evidence="2" id="KW-0677">Repeat</keyword>
<keyword evidence="3" id="KW-0041">Annexin</keyword>
<dbReference type="GO" id="GO:0012506">
    <property type="term" value="C:vesicle membrane"/>
    <property type="evidence" value="ECO:0007669"/>
    <property type="project" value="TreeGrafter"/>
</dbReference>
<dbReference type="PANTHER" id="PTHR10502">
    <property type="entry name" value="ANNEXIN"/>
    <property type="match status" value="1"/>
</dbReference>
<dbReference type="Gene3D" id="1.10.220.10">
    <property type="entry name" value="Annexin"/>
    <property type="match status" value="2"/>
</dbReference>
<sequence>MGSLGKMASFLLHTPRDGCQYTDLNEAVKIAKDLHRQSSVQIKAPDSLTPLFCKTNYVQLSLIMQEYTKLSGKSLYHHIKGYSEGSYEKALMAICNYTANPLHYFSKHLSEGIKKKNINQVCRVVCTRFEIDLVSIQQDYMATYNREAAEDIRQAFGSSMKSTIEALESLMGR</sequence>
<dbReference type="GO" id="GO:0005886">
    <property type="term" value="C:plasma membrane"/>
    <property type="evidence" value="ECO:0007669"/>
    <property type="project" value="TreeGrafter"/>
</dbReference>
<dbReference type="PROSITE" id="PS51897">
    <property type="entry name" value="ANNEXIN_2"/>
    <property type="match status" value="1"/>
</dbReference>
<evidence type="ECO:0000313" key="4">
    <source>
        <dbReference type="EMBL" id="NDJ93598.1"/>
    </source>
</evidence>
<dbReference type="GO" id="GO:0005737">
    <property type="term" value="C:cytoplasm"/>
    <property type="evidence" value="ECO:0007669"/>
    <property type="project" value="TreeGrafter"/>
</dbReference>
<evidence type="ECO:0000256" key="2">
    <source>
        <dbReference type="ARBA" id="ARBA00022737"/>
    </source>
</evidence>
<accession>A0A6G3MHS2</accession>
<dbReference type="SMART" id="SM00335">
    <property type="entry name" value="ANX"/>
    <property type="match status" value="2"/>
</dbReference>
<comment type="similarity">
    <text evidence="1">Belongs to the annexin family.</text>
</comment>
<evidence type="ECO:0000256" key="1">
    <source>
        <dbReference type="ARBA" id="ARBA00007831"/>
    </source>
</evidence>
<dbReference type="GO" id="GO:0005634">
    <property type="term" value="C:nucleus"/>
    <property type="evidence" value="ECO:0007669"/>
    <property type="project" value="TreeGrafter"/>
</dbReference>
<evidence type="ECO:0000256" key="3">
    <source>
        <dbReference type="ARBA" id="ARBA00023216"/>
    </source>
</evidence>
<name>A0A6G3MHS2_HENSL</name>
<dbReference type="PANTHER" id="PTHR10502:SF102">
    <property type="entry name" value="ANNEXIN B11"/>
    <property type="match status" value="1"/>
</dbReference>
<reference evidence="4" key="1">
    <citation type="submission" date="2018-11" db="EMBL/GenBank/DDBJ databases">
        <title>Henneguya salminicola genome and transcriptome.</title>
        <authorList>
            <person name="Yahalomi D."/>
            <person name="Atkinson S.D."/>
            <person name="Neuhof M."/>
            <person name="Chang E.S."/>
            <person name="Philippe H."/>
            <person name="Cartwright P."/>
            <person name="Bartholomew J.L."/>
            <person name="Huchon D."/>
        </authorList>
    </citation>
    <scope>NUCLEOTIDE SEQUENCE</scope>
    <source>
        <strain evidence="4">Hz1</strain>
        <tissue evidence="4">Whole</tissue>
    </source>
</reference>
<dbReference type="Pfam" id="PF00191">
    <property type="entry name" value="Annexin"/>
    <property type="match status" value="2"/>
</dbReference>
<organism evidence="4">
    <name type="scientific">Henneguya salminicola</name>
    <name type="common">Myxosporean</name>
    <dbReference type="NCBI Taxonomy" id="69463"/>
    <lineage>
        <taxon>Eukaryota</taxon>
        <taxon>Metazoa</taxon>
        <taxon>Cnidaria</taxon>
        <taxon>Myxozoa</taxon>
        <taxon>Myxosporea</taxon>
        <taxon>Bivalvulida</taxon>
        <taxon>Platysporina</taxon>
        <taxon>Myxobolidae</taxon>
        <taxon>Henneguya</taxon>
    </lineage>
</organism>
<dbReference type="SUPFAM" id="SSF47874">
    <property type="entry name" value="Annexin"/>
    <property type="match status" value="1"/>
</dbReference>